<dbReference type="GO" id="GO:0005085">
    <property type="term" value="F:guanyl-nucleotide exchange factor activity"/>
    <property type="evidence" value="ECO:0007669"/>
    <property type="project" value="EnsemblFungi"/>
</dbReference>
<dbReference type="GO" id="GO:0034066">
    <property type="term" value="C:Ric1-Rgp1 guanyl-nucleotide exchange factor complex"/>
    <property type="evidence" value="ECO:0007669"/>
    <property type="project" value="EnsemblFungi"/>
</dbReference>
<dbReference type="GeneID" id="34684427"/>
<dbReference type="EMBL" id="LN736361">
    <property type="protein sequence ID" value="CEP61014.1"/>
    <property type="molecule type" value="Genomic_DNA"/>
</dbReference>
<dbReference type="GO" id="GO:0005801">
    <property type="term" value="C:cis-Golgi network"/>
    <property type="evidence" value="ECO:0007669"/>
    <property type="project" value="EnsemblFungi"/>
</dbReference>
<keyword evidence="6" id="KW-1185">Reference proteome</keyword>
<dbReference type="GO" id="GO:0042147">
    <property type="term" value="P:retrograde transport, endosome to Golgi"/>
    <property type="evidence" value="ECO:0007669"/>
    <property type="project" value="EnsemblFungi"/>
</dbReference>
<dbReference type="InterPro" id="IPR009771">
    <property type="entry name" value="RIC1_C"/>
</dbReference>
<accession>A0A0C7MU90</accession>
<proteinExistence type="predicted"/>
<name>A0A0C7MU90_9SACH</name>
<dbReference type="GO" id="GO:0006886">
    <property type="term" value="P:intracellular protein transport"/>
    <property type="evidence" value="ECO:0007669"/>
    <property type="project" value="EnsemblFungi"/>
</dbReference>
<keyword evidence="2" id="KW-0472">Membrane</keyword>
<protein>
    <submittedName>
        <fullName evidence="5">LALA0S02e04808g1_1</fullName>
    </submittedName>
</protein>
<dbReference type="GO" id="GO:0005829">
    <property type="term" value="C:cytosol"/>
    <property type="evidence" value="ECO:0007669"/>
    <property type="project" value="TreeGrafter"/>
</dbReference>
<feature type="compositionally biased region" description="Polar residues" evidence="3">
    <location>
        <begin position="906"/>
        <end position="918"/>
    </location>
</feature>
<evidence type="ECO:0000256" key="2">
    <source>
        <dbReference type="ARBA" id="ARBA00023136"/>
    </source>
</evidence>
<evidence type="ECO:0000256" key="1">
    <source>
        <dbReference type="ARBA" id="ARBA00004370"/>
    </source>
</evidence>
<feature type="region of interest" description="Disordered" evidence="3">
    <location>
        <begin position="899"/>
        <end position="918"/>
    </location>
</feature>
<evidence type="ECO:0000313" key="5">
    <source>
        <dbReference type="EMBL" id="CEP61014.1"/>
    </source>
</evidence>
<feature type="domain" description="RIC1 C-terminal alpha solenoid region" evidence="4">
    <location>
        <begin position="777"/>
        <end position="972"/>
    </location>
</feature>
<gene>
    <name evidence="5" type="ORF">LALA0_S02e04808g</name>
</gene>
<comment type="subcellular location">
    <subcellularLocation>
        <location evidence="1">Membrane</location>
    </subcellularLocation>
</comment>
<organism evidence="5 6">
    <name type="scientific">Lachancea lanzarotensis</name>
    <dbReference type="NCBI Taxonomy" id="1245769"/>
    <lineage>
        <taxon>Eukaryota</taxon>
        <taxon>Fungi</taxon>
        <taxon>Dikarya</taxon>
        <taxon>Ascomycota</taxon>
        <taxon>Saccharomycotina</taxon>
        <taxon>Saccharomycetes</taxon>
        <taxon>Saccharomycetales</taxon>
        <taxon>Saccharomycetaceae</taxon>
        <taxon>Lachancea</taxon>
    </lineage>
</organism>
<dbReference type="STRING" id="1245769.A0A0C7MU90"/>
<dbReference type="HOGENOM" id="CLU_325467_0_0_1"/>
<evidence type="ECO:0000259" key="4">
    <source>
        <dbReference type="Pfam" id="PF07064"/>
    </source>
</evidence>
<dbReference type="PANTHER" id="PTHR22746">
    <property type="entry name" value="RAB6A-GEF COMPLEX PARTNER PROTEIN 1"/>
    <property type="match status" value="1"/>
</dbReference>
<sequence length="983" mass="111445">MLLGPSKPPQISIVPLLKNGENNTSPSAEEALQTLHLPYSNCMVVLTTKQILVYNYKPLALVSSFVRSNYSLEKYGENKRLYADAVDKDMFRDLSPEADIKFLTTSSSKVTFYVTSSMNFVFVFEILLSLGPVSLYKETGLPILDMNKVDHDFGQEMMNNTEDDETLTVFDRTESTKIIQNGYAVDKQQGFLHFLTRSADTLDEIPIKKVELRLQVMFSFGRSIIDLAGFCDTTTRGESKRQQYMMILFPNSVHILFLQNFQMKDNILIDVSDGYRLLQCQGKPCVVSVDAQSKISLTELDLVGKKGIHRQFSYEASGPLVDIFVNDNVLTFVLEFYLLLYDLNADTTIKRIRSQTSLICGGLINHENSILFTKNGFKMFTKWGNCIVSTFDDDDDTERSSESAGPSGFTSIDGSIVTTSFDGKLSKWDIWSKIVTPFNNFRTSTPLILQTENNDLMLFAPTSDSAGNVPFQVLKLPSQTINNYVPLVRTNGSITMLAAFVSNKNILLICNMLTNIWLSFMDLNLIEIQWLGDEYLFCHSLGEDMKQWLRCYHFPIEGGTASDLSELLIWEYAVSSKIDIRSIHANTLSSYKLLKVKSKSAESEKLQNLFKTAEVLIQDDQGSLRTIDIISKIGPGDNIEIKVFHQHPAEKVLVQKERKCHWIMSHNGGYFVNQGDEILKLEKAEEGVWKTSVLLDRIERILDVIDAGVYAVQENKVVVYNIEELWNSKDPVAVVEISEGDYPVVISPEAAIIHSVQFVFSNECSKIIPRQAIYLDQVIDHHLATGTSYQSIDSRYRSLQHYKFSLEKILSGKVLTNEPLSDIVSLINFYDQGPKHSGRLEIISNCLRKIEVEHWDFLFQKLDLSPRDLLLQCIEHDEARVLGILLMVFLNYDGSKKTEDLRPDQNDTSPQTQTEPGSITTILNDDELMLQVLRVLVNTASSSSDRDEAREFWDMSFQLARFIQALDKENKTSLVQRAVQILS</sequence>
<dbReference type="Proteomes" id="UP000054304">
    <property type="component" value="Unassembled WGS sequence"/>
</dbReference>
<dbReference type="RefSeq" id="XP_022627252.1">
    <property type="nucleotide sequence ID" value="XM_022773758.1"/>
</dbReference>
<dbReference type="InterPro" id="IPR040096">
    <property type="entry name" value="Ric1"/>
</dbReference>
<dbReference type="PANTHER" id="PTHR22746:SF10">
    <property type="entry name" value="GUANINE NUCLEOTIDE EXCHANGE FACTOR SUBUNIT RIC1"/>
    <property type="match status" value="1"/>
</dbReference>
<dbReference type="OrthoDB" id="67540at2759"/>
<dbReference type="GO" id="GO:0000139">
    <property type="term" value="C:Golgi membrane"/>
    <property type="evidence" value="ECO:0007669"/>
    <property type="project" value="EnsemblFungi"/>
</dbReference>
<dbReference type="AlphaFoldDB" id="A0A0C7MU90"/>
<dbReference type="Pfam" id="PF07064">
    <property type="entry name" value="RIC1"/>
    <property type="match status" value="1"/>
</dbReference>
<reference evidence="5 6" key="1">
    <citation type="submission" date="2014-12" db="EMBL/GenBank/DDBJ databases">
        <authorList>
            <person name="Neuveglise Cecile"/>
        </authorList>
    </citation>
    <scope>NUCLEOTIDE SEQUENCE [LARGE SCALE GENOMIC DNA]</scope>
    <source>
        <strain evidence="5 6">CBS 12615</strain>
    </source>
</reference>
<evidence type="ECO:0000256" key="3">
    <source>
        <dbReference type="SAM" id="MobiDB-lite"/>
    </source>
</evidence>
<evidence type="ECO:0000313" key="6">
    <source>
        <dbReference type="Proteomes" id="UP000054304"/>
    </source>
</evidence>